<dbReference type="GO" id="GO:0005886">
    <property type="term" value="C:plasma membrane"/>
    <property type="evidence" value="ECO:0007669"/>
    <property type="project" value="UniProtKB-SubCell"/>
</dbReference>
<evidence type="ECO:0000256" key="7">
    <source>
        <dbReference type="SAM" id="Phobius"/>
    </source>
</evidence>
<name>A0A3B0XUE3_9ZZZZ</name>
<accession>A0A3B0XUE3</accession>
<feature type="transmembrane region" description="Helical" evidence="7">
    <location>
        <begin position="326"/>
        <end position="343"/>
    </location>
</feature>
<dbReference type="Gene3D" id="3.30.70.100">
    <property type="match status" value="1"/>
</dbReference>
<evidence type="ECO:0000259" key="8">
    <source>
        <dbReference type="PROSITE" id="PS50850"/>
    </source>
</evidence>
<dbReference type="CDD" id="cd17472">
    <property type="entry name" value="MFS_YajR_like"/>
    <property type="match status" value="1"/>
</dbReference>
<evidence type="ECO:0000313" key="9">
    <source>
        <dbReference type="EMBL" id="VAW68380.1"/>
    </source>
</evidence>
<feature type="transmembrane region" description="Helical" evidence="7">
    <location>
        <begin position="103"/>
        <end position="119"/>
    </location>
</feature>
<proteinExistence type="predicted"/>
<sequence length="480" mass="51758">MRYDSGFYWQQLLSSMGFRGKQTPAEAGLSHLERQAGASLASIYAVRMLGLFMILPVFSLYADQLEGATPTLMGLALGIYGLTQALLQIPYGMLSDRFGRKPMIAIGLLIFAAGSLLAADAETIYQVIAGRALQGSGAIAAVLMALAADLSREEHRLKMMGLIGVSIGFAFALAMVIGPVLNKLVGLSGIFVATAVLAILALLILIIWVPSPQVSSFHRDTQAMPALFGKVLKDRQLLRLNAGIFTLHLVLMATYVAFPQMLQNQAGLAADDHWQLYLPVFLLSVALMVPFIIVAESRRRMKTVFVGAIGMLVVAELSLMSGGGSIMHLAVTMVVFFTAFNLLEANLPSLVSKMAPASRKGTAMGVYSSSQFLGVFMGGWLGGLSLEYAGAQGVFLMCSFALLLWLLLAYTMKNPRYMSTYLLKIGKIEPAQVKQMVLTLVSVQGVAEASIEPQEGIAYLKVDLHALDKATLLQYSINEN</sequence>
<dbReference type="AlphaFoldDB" id="A0A3B0XUE3"/>
<evidence type="ECO:0000256" key="6">
    <source>
        <dbReference type="ARBA" id="ARBA00023136"/>
    </source>
</evidence>
<gene>
    <name evidence="9" type="ORF">MNBD_GAMMA10-2993</name>
</gene>
<feature type="transmembrane region" description="Helical" evidence="7">
    <location>
        <begin position="44"/>
        <end position="62"/>
    </location>
</feature>
<feature type="transmembrane region" description="Helical" evidence="7">
    <location>
        <begin position="389"/>
        <end position="410"/>
    </location>
</feature>
<dbReference type="InterPro" id="IPR036259">
    <property type="entry name" value="MFS_trans_sf"/>
</dbReference>
<dbReference type="InterPro" id="IPR050171">
    <property type="entry name" value="MFS_Transporters"/>
</dbReference>
<feature type="transmembrane region" description="Helical" evidence="7">
    <location>
        <begin position="276"/>
        <end position="295"/>
    </location>
</feature>
<dbReference type="Pfam" id="PF07690">
    <property type="entry name" value="MFS_1"/>
    <property type="match status" value="1"/>
</dbReference>
<feature type="transmembrane region" description="Helical" evidence="7">
    <location>
        <begin position="187"/>
        <end position="209"/>
    </location>
</feature>
<dbReference type="PANTHER" id="PTHR23517">
    <property type="entry name" value="RESISTANCE PROTEIN MDTM, PUTATIVE-RELATED-RELATED"/>
    <property type="match status" value="1"/>
</dbReference>
<keyword evidence="6 7" id="KW-0472">Membrane</keyword>
<feature type="transmembrane region" description="Helical" evidence="7">
    <location>
        <begin position="68"/>
        <end position="91"/>
    </location>
</feature>
<organism evidence="9">
    <name type="scientific">hydrothermal vent metagenome</name>
    <dbReference type="NCBI Taxonomy" id="652676"/>
    <lineage>
        <taxon>unclassified sequences</taxon>
        <taxon>metagenomes</taxon>
        <taxon>ecological metagenomes</taxon>
    </lineage>
</organism>
<evidence type="ECO:0000256" key="5">
    <source>
        <dbReference type="ARBA" id="ARBA00022989"/>
    </source>
</evidence>
<dbReference type="SUPFAM" id="SSF103473">
    <property type="entry name" value="MFS general substrate transporter"/>
    <property type="match status" value="1"/>
</dbReference>
<dbReference type="PROSITE" id="PS50850">
    <property type="entry name" value="MFS"/>
    <property type="match status" value="1"/>
</dbReference>
<dbReference type="PANTHER" id="PTHR23517:SF2">
    <property type="entry name" value="MULTIDRUG RESISTANCE PROTEIN MDTH"/>
    <property type="match status" value="1"/>
</dbReference>
<feature type="transmembrane region" description="Helical" evidence="7">
    <location>
        <begin position="302"/>
        <end position="320"/>
    </location>
</feature>
<keyword evidence="5 7" id="KW-1133">Transmembrane helix</keyword>
<keyword evidence="2" id="KW-0813">Transport</keyword>
<feature type="transmembrane region" description="Helical" evidence="7">
    <location>
        <begin position="125"/>
        <end position="148"/>
    </location>
</feature>
<feature type="transmembrane region" description="Helical" evidence="7">
    <location>
        <begin position="237"/>
        <end position="256"/>
    </location>
</feature>
<feature type="domain" description="Major facilitator superfamily (MFS) profile" evidence="8">
    <location>
        <begin position="36"/>
        <end position="417"/>
    </location>
</feature>
<evidence type="ECO:0000256" key="4">
    <source>
        <dbReference type="ARBA" id="ARBA00022692"/>
    </source>
</evidence>
<comment type="subcellular location">
    <subcellularLocation>
        <location evidence="1">Cell membrane</location>
        <topology evidence="1">Multi-pass membrane protein</topology>
    </subcellularLocation>
</comment>
<dbReference type="EMBL" id="UOFJ01000331">
    <property type="protein sequence ID" value="VAW68380.1"/>
    <property type="molecule type" value="Genomic_DNA"/>
</dbReference>
<dbReference type="Gene3D" id="1.20.1250.20">
    <property type="entry name" value="MFS general substrate transporter like domains"/>
    <property type="match status" value="1"/>
</dbReference>
<feature type="transmembrane region" description="Helical" evidence="7">
    <location>
        <begin position="364"/>
        <end position="383"/>
    </location>
</feature>
<protein>
    <submittedName>
        <fullName evidence="9">Inner membrane transport protein YajR</fullName>
    </submittedName>
</protein>
<dbReference type="InterPro" id="IPR020846">
    <property type="entry name" value="MFS_dom"/>
</dbReference>
<dbReference type="InterPro" id="IPR011701">
    <property type="entry name" value="MFS"/>
</dbReference>
<feature type="transmembrane region" description="Helical" evidence="7">
    <location>
        <begin position="160"/>
        <end position="181"/>
    </location>
</feature>
<reference evidence="9" key="1">
    <citation type="submission" date="2018-06" db="EMBL/GenBank/DDBJ databases">
        <authorList>
            <person name="Zhirakovskaya E."/>
        </authorList>
    </citation>
    <scope>NUCLEOTIDE SEQUENCE</scope>
</reference>
<keyword evidence="3" id="KW-1003">Cell membrane</keyword>
<evidence type="ECO:0000256" key="3">
    <source>
        <dbReference type="ARBA" id="ARBA00022475"/>
    </source>
</evidence>
<evidence type="ECO:0000256" key="2">
    <source>
        <dbReference type="ARBA" id="ARBA00022448"/>
    </source>
</evidence>
<evidence type="ECO:0000256" key="1">
    <source>
        <dbReference type="ARBA" id="ARBA00004651"/>
    </source>
</evidence>
<keyword evidence="4 7" id="KW-0812">Transmembrane</keyword>
<dbReference type="GO" id="GO:0022857">
    <property type="term" value="F:transmembrane transporter activity"/>
    <property type="evidence" value="ECO:0007669"/>
    <property type="project" value="InterPro"/>
</dbReference>